<evidence type="ECO:0000256" key="1">
    <source>
        <dbReference type="ARBA" id="ARBA00023125"/>
    </source>
</evidence>
<dbReference type="SUPFAM" id="SSF46689">
    <property type="entry name" value="Homeodomain-like"/>
    <property type="match status" value="1"/>
</dbReference>
<dbReference type="InterPro" id="IPR039536">
    <property type="entry name" value="TetR_C_Proteobacteria"/>
</dbReference>
<accession>A0A7W2D2D1</accession>
<gene>
    <name evidence="5" type="ORF">H1V43_19325</name>
</gene>
<sequence length="229" mass="25381">MTTPPRSRPHQGGTRPRRGGRPTREQARQLDENVRECALQLFLEHGYDGTTMDAIATAAGTTKASLYARFPGKEAVFSSVLAWAIQRTDWPVQEPPPPEPDDLEGALTAIAHAAVRRTLDPSMIKLGQLAVAHAARFPEIARRVYGAGVWPRRQLVVDLLNRHATAGTIVADDPEMLAEHFLGMVSVVPARHASFGVVRDPAEQERHTRSAVQLFLRSLRLDQRARHTR</sequence>
<comment type="caution">
    <text evidence="5">The sequence shown here is derived from an EMBL/GenBank/DDBJ whole genome shotgun (WGS) entry which is preliminary data.</text>
</comment>
<protein>
    <submittedName>
        <fullName evidence="5">TetR/AcrR family transcriptional regulator</fullName>
    </submittedName>
</protein>
<dbReference type="Gene3D" id="1.10.357.10">
    <property type="entry name" value="Tetracycline Repressor, domain 2"/>
    <property type="match status" value="1"/>
</dbReference>
<feature type="region of interest" description="Disordered" evidence="3">
    <location>
        <begin position="1"/>
        <end position="27"/>
    </location>
</feature>
<evidence type="ECO:0000259" key="4">
    <source>
        <dbReference type="PROSITE" id="PS50977"/>
    </source>
</evidence>
<keyword evidence="1 2" id="KW-0238">DNA-binding</keyword>
<dbReference type="PROSITE" id="PS50977">
    <property type="entry name" value="HTH_TETR_2"/>
    <property type="match status" value="1"/>
</dbReference>
<evidence type="ECO:0000256" key="3">
    <source>
        <dbReference type="SAM" id="MobiDB-lite"/>
    </source>
</evidence>
<dbReference type="GO" id="GO:0003700">
    <property type="term" value="F:DNA-binding transcription factor activity"/>
    <property type="evidence" value="ECO:0007669"/>
    <property type="project" value="TreeGrafter"/>
</dbReference>
<feature type="domain" description="HTH tetR-type" evidence="4">
    <location>
        <begin position="28"/>
        <end position="88"/>
    </location>
</feature>
<dbReference type="EMBL" id="JACEQY010000021">
    <property type="protein sequence ID" value="MBA4863495.1"/>
    <property type="molecule type" value="Genomic_DNA"/>
</dbReference>
<dbReference type="Gene3D" id="1.10.10.60">
    <property type="entry name" value="Homeodomain-like"/>
    <property type="match status" value="1"/>
</dbReference>
<dbReference type="PANTHER" id="PTHR30055">
    <property type="entry name" value="HTH-TYPE TRANSCRIPTIONAL REGULATOR RUTR"/>
    <property type="match status" value="1"/>
</dbReference>
<dbReference type="PANTHER" id="PTHR30055:SF146">
    <property type="entry name" value="HTH-TYPE TRANSCRIPTIONAL DUAL REGULATOR CECR"/>
    <property type="match status" value="1"/>
</dbReference>
<dbReference type="InterPro" id="IPR036271">
    <property type="entry name" value="Tet_transcr_reg_TetR-rel_C_sf"/>
</dbReference>
<evidence type="ECO:0000313" key="6">
    <source>
        <dbReference type="Proteomes" id="UP000586976"/>
    </source>
</evidence>
<name>A0A7W2D2D1_9ACTN</name>
<reference evidence="5 6" key="1">
    <citation type="submission" date="2020-07" db="EMBL/GenBank/DDBJ databases">
        <title>Streptomyces isolated from Indian soil.</title>
        <authorList>
            <person name="Mandal S."/>
            <person name="Maiti P.K."/>
        </authorList>
    </citation>
    <scope>NUCLEOTIDE SEQUENCE [LARGE SCALE GENOMIC DNA]</scope>
    <source>
        <strain evidence="5 6">PSKA54</strain>
    </source>
</reference>
<dbReference type="InterPro" id="IPR001647">
    <property type="entry name" value="HTH_TetR"/>
</dbReference>
<dbReference type="GO" id="GO:0000976">
    <property type="term" value="F:transcription cis-regulatory region binding"/>
    <property type="evidence" value="ECO:0007669"/>
    <property type="project" value="TreeGrafter"/>
</dbReference>
<evidence type="ECO:0000313" key="5">
    <source>
        <dbReference type="EMBL" id="MBA4863495.1"/>
    </source>
</evidence>
<dbReference type="RefSeq" id="WP_181865224.1">
    <property type="nucleotide sequence ID" value="NZ_JACEQY010000021.1"/>
</dbReference>
<dbReference type="Pfam" id="PF00440">
    <property type="entry name" value="TetR_N"/>
    <property type="match status" value="1"/>
</dbReference>
<dbReference type="InterPro" id="IPR009057">
    <property type="entry name" value="Homeodomain-like_sf"/>
</dbReference>
<proteinExistence type="predicted"/>
<organism evidence="5 6">
    <name type="scientific">Streptomyces himalayensis subsp. aureolus</name>
    <dbReference type="NCBI Taxonomy" id="2758039"/>
    <lineage>
        <taxon>Bacteria</taxon>
        <taxon>Bacillati</taxon>
        <taxon>Actinomycetota</taxon>
        <taxon>Actinomycetes</taxon>
        <taxon>Kitasatosporales</taxon>
        <taxon>Streptomycetaceae</taxon>
        <taxon>Streptomyces</taxon>
        <taxon>Streptomyces himalayensis</taxon>
    </lineage>
</organism>
<dbReference type="InterPro" id="IPR050109">
    <property type="entry name" value="HTH-type_TetR-like_transc_reg"/>
</dbReference>
<evidence type="ECO:0000256" key="2">
    <source>
        <dbReference type="PROSITE-ProRule" id="PRU00335"/>
    </source>
</evidence>
<dbReference type="SUPFAM" id="SSF48498">
    <property type="entry name" value="Tetracyclin repressor-like, C-terminal domain"/>
    <property type="match status" value="1"/>
</dbReference>
<dbReference type="AlphaFoldDB" id="A0A7W2D2D1"/>
<dbReference type="Pfam" id="PF14246">
    <property type="entry name" value="TetR_C_7"/>
    <property type="match status" value="1"/>
</dbReference>
<dbReference type="PRINTS" id="PR00455">
    <property type="entry name" value="HTHTETR"/>
</dbReference>
<keyword evidence="6" id="KW-1185">Reference proteome</keyword>
<feature type="DNA-binding region" description="H-T-H motif" evidence="2">
    <location>
        <begin position="51"/>
        <end position="70"/>
    </location>
</feature>
<dbReference type="Proteomes" id="UP000586976">
    <property type="component" value="Unassembled WGS sequence"/>
</dbReference>